<comment type="subunit">
    <text evidence="2">Homodimer.</text>
</comment>
<comment type="function">
    <text evidence="2">An aminoacyl-tRNA editing enzyme that deacylates mischarged D-aminoacyl-tRNAs. Also deacylates mischarged glycyl-tRNA(Ala), protecting cells against glycine mischarging by AlaRS. Acts via tRNA-based rather than protein-based catalysis; rejects L-amino acids rather than detecting D-amino acids in the active site. By recycling D-aminoacyl-tRNA to D-amino acids and free tRNA molecules, this enzyme counteracts the toxicity associated with the formation of D-aminoacyl-tRNA entities in vivo and helps enforce protein L-homochirality.</text>
</comment>
<keyword evidence="2" id="KW-0378">Hydrolase</keyword>
<accession>A0A532V5W3</accession>
<organism evidence="3 4">
    <name type="scientific">candidate division LCP-89 bacterium B3_LCP</name>
    <dbReference type="NCBI Taxonomy" id="2012998"/>
    <lineage>
        <taxon>Bacteria</taxon>
        <taxon>Pseudomonadati</taxon>
        <taxon>Bacteria division LCP-89</taxon>
    </lineage>
</organism>
<dbReference type="SUPFAM" id="SSF69500">
    <property type="entry name" value="DTD-like"/>
    <property type="match status" value="1"/>
</dbReference>
<evidence type="ECO:0000313" key="3">
    <source>
        <dbReference type="EMBL" id="TKJ42578.1"/>
    </source>
</evidence>
<dbReference type="HAMAP" id="MF_00518">
    <property type="entry name" value="Deacylase_Dtd"/>
    <property type="match status" value="1"/>
</dbReference>
<comment type="caution">
    <text evidence="3">The sequence shown here is derived from an EMBL/GenBank/DDBJ whole genome shotgun (WGS) entry which is preliminary data.</text>
</comment>
<comment type="subcellular location">
    <subcellularLocation>
        <location evidence="2">Cytoplasm</location>
    </subcellularLocation>
</comment>
<dbReference type="Gene3D" id="3.50.80.10">
    <property type="entry name" value="D-tyrosyl-tRNA(Tyr) deacylase"/>
    <property type="match status" value="1"/>
</dbReference>
<evidence type="ECO:0000313" key="4">
    <source>
        <dbReference type="Proteomes" id="UP000319619"/>
    </source>
</evidence>
<dbReference type="GO" id="GO:0106026">
    <property type="term" value="F:Gly-tRNA(Ala) deacylase activity"/>
    <property type="evidence" value="ECO:0007669"/>
    <property type="project" value="UniProtKB-UniRule"/>
</dbReference>
<gene>
    <name evidence="2" type="primary">dtd</name>
    <name evidence="3" type="ORF">CEE37_02495</name>
</gene>
<dbReference type="PANTHER" id="PTHR10472:SF5">
    <property type="entry name" value="D-AMINOACYL-TRNA DEACYLASE 1"/>
    <property type="match status" value="1"/>
</dbReference>
<comment type="domain">
    <text evidence="2">A Gly-cisPro motif from one monomer fits into the active site of the other monomer to allow specific chiral rejection of L-amino acids.</text>
</comment>
<keyword evidence="2" id="KW-0963">Cytoplasm</keyword>
<evidence type="ECO:0000256" key="2">
    <source>
        <dbReference type="HAMAP-Rule" id="MF_00518"/>
    </source>
</evidence>
<proteinExistence type="inferred from homology"/>
<comment type="similarity">
    <text evidence="1 2">Belongs to the DTD family.</text>
</comment>
<dbReference type="InterPro" id="IPR023509">
    <property type="entry name" value="DTD-like_sf"/>
</dbReference>
<dbReference type="EMBL" id="NJBN01000001">
    <property type="protein sequence ID" value="TKJ42578.1"/>
    <property type="molecule type" value="Genomic_DNA"/>
</dbReference>
<sequence length="146" mass="16210">MIVIYQRVNRAEVRVGEEITSAIGRGALLLVGIKRDDDSEVLRWMAKKVAGLRVHDDQDGKLNLSLEEIGGEVLAVSQFTLLGDCRRGKRPSFTRAAPPDIAEPLFIRFVELLKEEGIPVQIGAFGEHMQVELVNDGPVTLMLEYP</sequence>
<keyword evidence="2" id="KW-0694">RNA-binding</keyword>
<dbReference type="EC" id="3.1.1.96" evidence="2"/>
<reference evidence="3 4" key="1">
    <citation type="submission" date="2017-06" db="EMBL/GenBank/DDBJ databases">
        <title>Novel microbial phyla capable of carbon fixation and sulfur reduction in deep-sea sediments.</title>
        <authorList>
            <person name="Huang J."/>
            <person name="Baker B."/>
            <person name="Wang Y."/>
        </authorList>
    </citation>
    <scope>NUCLEOTIDE SEQUENCE [LARGE SCALE GENOMIC DNA]</scope>
    <source>
        <strain evidence="3">B3_LCP</strain>
    </source>
</reference>
<dbReference type="GO" id="GO:0043908">
    <property type="term" value="F:Ser(Gly)-tRNA(Ala) hydrolase activity"/>
    <property type="evidence" value="ECO:0007669"/>
    <property type="project" value="UniProtKB-UniRule"/>
</dbReference>
<dbReference type="PANTHER" id="PTHR10472">
    <property type="entry name" value="D-TYROSYL-TRNA TYR DEACYLASE"/>
    <property type="match status" value="1"/>
</dbReference>
<dbReference type="AlphaFoldDB" id="A0A532V5W3"/>
<feature type="short sequence motif" description="Gly-cisPro motif, important for rejection of L-amino acids" evidence="2">
    <location>
        <begin position="137"/>
        <end position="138"/>
    </location>
</feature>
<dbReference type="GO" id="GO:0051500">
    <property type="term" value="F:D-tyrosyl-tRNA(Tyr) deacylase activity"/>
    <property type="evidence" value="ECO:0007669"/>
    <property type="project" value="TreeGrafter"/>
</dbReference>
<dbReference type="FunFam" id="3.50.80.10:FF:000001">
    <property type="entry name" value="D-aminoacyl-tRNA deacylase"/>
    <property type="match status" value="1"/>
</dbReference>
<comment type="catalytic activity">
    <reaction evidence="2">
        <text>a D-aminoacyl-tRNA + H2O = a tRNA + a D-alpha-amino acid + H(+)</text>
        <dbReference type="Rhea" id="RHEA:13953"/>
        <dbReference type="Rhea" id="RHEA-COMP:10123"/>
        <dbReference type="Rhea" id="RHEA-COMP:10124"/>
        <dbReference type="ChEBI" id="CHEBI:15377"/>
        <dbReference type="ChEBI" id="CHEBI:15378"/>
        <dbReference type="ChEBI" id="CHEBI:59871"/>
        <dbReference type="ChEBI" id="CHEBI:78442"/>
        <dbReference type="ChEBI" id="CHEBI:79333"/>
        <dbReference type="EC" id="3.1.1.96"/>
    </reaction>
</comment>
<evidence type="ECO:0000256" key="1">
    <source>
        <dbReference type="ARBA" id="ARBA00009673"/>
    </source>
</evidence>
<keyword evidence="2" id="KW-0820">tRNA-binding</keyword>
<dbReference type="GO" id="GO:0019478">
    <property type="term" value="P:D-amino acid catabolic process"/>
    <property type="evidence" value="ECO:0007669"/>
    <property type="project" value="UniProtKB-UniRule"/>
</dbReference>
<dbReference type="NCBIfam" id="TIGR00256">
    <property type="entry name" value="D-aminoacyl-tRNA deacylase"/>
    <property type="match status" value="1"/>
</dbReference>
<name>A0A532V5W3_UNCL8</name>
<comment type="catalytic activity">
    <reaction evidence="2">
        <text>glycyl-tRNA(Ala) + H2O = tRNA(Ala) + glycine + H(+)</text>
        <dbReference type="Rhea" id="RHEA:53744"/>
        <dbReference type="Rhea" id="RHEA-COMP:9657"/>
        <dbReference type="Rhea" id="RHEA-COMP:13640"/>
        <dbReference type="ChEBI" id="CHEBI:15377"/>
        <dbReference type="ChEBI" id="CHEBI:15378"/>
        <dbReference type="ChEBI" id="CHEBI:57305"/>
        <dbReference type="ChEBI" id="CHEBI:78442"/>
        <dbReference type="ChEBI" id="CHEBI:78522"/>
    </reaction>
</comment>
<protein>
    <recommendedName>
        <fullName evidence="2">D-aminoacyl-tRNA deacylase</fullName>
        <shortName evidence="2">DTD</shortName>
        <ecNumber evidence="2">3.1.1.96</ecNumber>
    </recommendedName>
    <alternativeName>
        <fullName evidence="2">Gly-tRNA(Ala) deacylase</fullName>
        <ecNumber evidence="2">3.1.1.-</ecNumber>
    </alternativeName>
</protein>
<dbReference type="GO" id="GO:0000049">
    <property type="term" value="F:tRNA binding"/>
    <property type="evidence" value="ECO:0007669"/>
    <property type="project" value="UniProtKB-UniRule"/>
</dbReference>
<dbReference type="Pfam" id="PF02580">
    <property type="entry name" value="Tyr_Deacylase"/>
    <property type="match status" value="1"/>
</dbReference>
<dbReference type="Proteomes" id="UP000319619">
    <property type="component" value="Unassembled WGS sequence"/>
</dbReference>
<dbReference type="InterPro" id="IPR003732">
    <property type="entry name" value="Daa-tRNA_deacyls_DTD"/>
</dbReference>
<dbReference type="EC" id="3.1.1.-" evidence="2"/>
<dbReference type="GO" id="GO:0005737">
    <property type="term" value="C:cytoplasm"/>
    <property type="evidence" value="ECO:0007669"/>
    <property type="project" value="UniProtKB-SubCell"/>
</dbReference>